<dbReference type="InterPro" id="IPR023296">
    <property type="entry name" value="Glyco_hydro_beta-prop_sf"/>
</dbReference>
<dbReference type="EMBL" id="JAULSR010000003">
    <property type="protein sequence ID" value="KAK0625148.1"/>
    <property type="molecule type" value="Genomic_DNA"/>
</dbReference>
<keyword evidence="2 6" id="KW-0732">Signal</keyword>
<keyword evidence="4 5" id="KW-0326">Glycosidase</keyword>
<accession>A0AA40C5M0</accession>
<dbReference type="PANTHER" id="PTHR43817:SF1">
    <property type="entry name" value="HYDROLASE, FAMILY 43, PUTATIVE (AFU_ORTHOLOGUE AFUA_3G01660)-RELATED"/>
    <property type="match status" value="1"/>
</dbReference>
<evidence type="ECO:0000256" key="2">
    <source>
        <dbReference type="ARBA" id="ARBA00022729"/>
    </source>
</evidence>
<dbReference type="SUPFAM" id="SSF75005">
    <property type="entry name" value="Arabinanase/levansucrase/invertase"/>
    <property type="match status" value="1"/>
</dbReference>
<evidence type="ECO:0000256" key="6">
    <source>
        <dbReference type="SAM" id="SignalP"/>
    </source>
</evidence>
<evidence type="ECO:0000313" key="7">
    <source>
        <dbReference type="EMBL" id="KAK0625148.1"/>
    </source>
</evidence>
<keyword evidence="3 5" id="KW-0378">Hydrolase</keyword>
<feature type="chain" id="PRO_5041318741" evidence="6">
    <location>
        <begin position="20"/>
        <end position="324"/>
    </location>
</feature>
<dbReference type="AlphaFoldDB" id="A0AA40C5M0"/>
<dbReference type="Pfam" id="PF04616">
    <property type="entry name" value="Glyco_hydro_43"/>
    <property type="match status" value="1"/>
</dbReference>
<evidence type="ECO:0000313" key="8">
    <source>
        <dbReference type="Proteomes" id="UP001174934"/>
    </source>
</evidence>
<feature type="signal peptide" evidence="6">
    <location>
        <begin position="1"/>
        <end position="19"/>
    </location>
</feature>
<dbReference type="GO" id="GO:0005975">
    <property type="term" value="P:carbohydrate metabolic process"/>
    <property type="evidence" value="ECO:0007669"/>
    <property type="project" value="InterPro"/>
</dbReference>
<dbReference type="Proteomes" id="UP001174934">
    <property type="component" value="Unassembled WGS sequence"/>
</dbReference>
<dbReference type="Gene3D" id="2.115.10.20">
    <property type="entry name" value="Glycosyl hydrolase domain, family 43"/>
    <property type="match status" value="1"/>
</dbReference>
<evidence type="ECO:0000256" key="3">
    <source>
        <dbReference type="ARBA" id="ARBA00022801"/>
    </source>
</evidence>
<dbReference type="PANTHER" id="PTHR43817">
    <property type="entry name" value="GLYCOSYL HYDROLASE"/>
    <property type="match status" value="1"/>
</dbReference>
<dbReference type="GO" id="GO:0004553">
    <property type="term" value="F:hydrolase activity, hydrolyzing O-glycosyl compounds"/>
    <property type="evidence" value="ECO:0007669"/>
    <property type="project" value="InterPro"/>
</dbReference>
<protein>
    <submittedName>
        <fullName evidence="7">Glycosyl hydrolase</fullName>
    </submittedName>
</protein>
<gene>
    <name evidence="7" type="ORF">B0T17DRAFT_617280</name>
</gene>
<comment type="caution">
    <text evidence="7">The sequence shown here is derived from an EMBL/GenBank/DDBJ whole genome shotgun (WGS) entry which is preliminary data.</text>
</comment>
<keyword evidence="8" id="KW-1185">Reference proteome</keyword>
<reference evidence="7" key="1">
    <citation type="submission" date="2023-06" db="EMBL/GenBank/DDBJ databases">
        <title>Genome-scale phylogeny and comparative genomics of the fungal order Sordariales.</title>
        <authorList>
            <consortium name="Lawrence Berkeley National Laboratory"/>
            <person name="Hensen N."/>
            <person name="Bonometti L."/>
            <person name="Westerberg I."/>
            <person name="Brannstrom I.O."/>
            <person name="Guillou S."/>
            <person name="Cros-Aarteil S."/>
            <person name="Calhoun S."/>
            <person name="Haridas S."/>
            <person name="Kuo A."/>
            <person name="Mondo S."/>
            <person name="Pangilinan J."/>
            <person name="Riley R."/>
            <person name="LaButti K."/>
            <person name="Andreopoulos B."/>
            <person name="Lipzen A."/>
            <person name="Chen C."/>
            <person name="Yanf M."/>
            <person name="Daum C."/>
            <person name="Ng V."/>
            <person name="Clum A."/>
            <person name="Steindorff A."/>
            <person name="Ohm R."/>
            <person name="Martin F."/>
            <person name="Silar P."/>
            <person name="Natvig D."/>
            <person name="Lalanne C."/>
            <person name="Gautier V."/>
            <person name="Ament-velasquez S.L."/>
            <person name="Kruys A."/>
            <person name="Hutchinson M.I."/>
            <person name="Powell A.J."/>
            <person name="Barry K."/>
            <person name="Miller A.N."/>
            <person name="Grigoriev I.V."/>
            <person name="Debuchy R."/>
            <person name="Gladieux P."/>
            <person name="Thoren M.H."/>
            <person name="Johannesson H."/>
        </authorList>
    </citation>
    <scope>NUCLEOTIDE SEQUENCE</scope>
    <source>
        <strain evidence="7">SMH3391-2</strain>
    </source>
</reference>
<sequence length="324" mass="34893">MKFTSVILVITALTGFVSAASFSNPLKAKDGSDPHIVVSGGYYYLMTTTWSNLQITRATTLGGLRTGQTKVVWTDSNSARCCNVWAPELHWINNSWWIYYTAGNEANLDGQRSHVLKGGATPWDTFTYASQLTTTWGIDGTVLRFPTKNYFVYSCFPRAKVQSLCIAPMTSPTALGASKTLSEPTLAWEKVGNAVNEGPAALFHGNKTFLAYSASDCWTDSYQLGLLTYKGAGDPTLASSWTKTGPVFSSANGNYGTGHNGFFVSPDESEIWNIYHATSTKTGSCSGSRYTEAKKVNWKADGTPDFGKADALGVVLVGPSGEPA</sequence>
<evidence type="ECO:0000256" key="5">
    <source>
        <dbReference type="RuleBase" id="RU361187"/>
    </source>
</evidence>
<dbReference type="CDD" id="cd18820">
    <property type="entry name" value="GH43_LbAraf43-like"/>
    <property type="match status" value="1"/>
</dbReference>
<dbReference type="InterPro" id="IPR006710">
    <property type="entry name" value="Glyco_hydro_43"/>
</dbReference>
<evidence type="ECO:0000256" key="1">
    <source>
        <dbReference type="ARBA" id="ARBA00009865"/>
    </source>
</evidence>
<evidence type="ECO:0000256" key="4">
    <source>
        <dbReference type="ARBA" id="ARBA00023295"/>
    </source>
</evidence>
<name>A0AA40C5M0_9PEZI</name>
<organism evidence="7 8">
    <name type="scientific">Bombardia bombarda</name>
    <dbReference type="NCBI Taxonomy" id="252184"/>
    <lineage>
        <taxon>Eukaryota</taxon>
        <taxon>Fungi</taxon>
        <taxon>Dikarya</taxon>
        <taxon>Ascomycota</taxon>
        <taxon>Pezizomycotina</taxon>
        <taxon>Sordariomycetes</taxon>
        <taxon>Sordariomycetidae</taxon>
        <taxon>Sordariales</taxon>
        <taxon>Lasiosphaeriaceae</taxon>
        <taxon>Bombardia</taxon>
    </lineage>
</organism>
<comment type="similarity">
    <text evidence="1 5">Belongs to the glycosyl hydrolase 43 family.</text>
</comment>
<proteinExistence type="inferred from homology"/>